<keyword evidence="2" id="KW-0472">Membrane</keyword>
<evidence type="ECO:0000256" key="2">
    <source>
        <dbReference type="SAM" id="Phobius"/>
    </source>
</evidence>
<keyword evidence="2" id="KW-1133">Transmembrane helix</keyword>
<gene>
    <name evidence="3" type="ORF">PGLA1383_LOCUS47661</name>
</gene>
<proteinExistence type="predicted"/>
<feature type="region of interest" description="Disordered" evidence="1">
    <location>
        <begin position="133"/>
        <end position="187"/>
    </location>
</feature>
<sequence>MTTPPPTVSRTLSDQHRQVGARQFNAGAPPQVQGGYSPWVAPVTQQHQMAIPRTQTPMQSPYGRQVSAPQASGSSAVQRVPPLQFNNNSPQRFENSQFQRVATEPSYVAAAPRYVAAGPSVVSQVPQQVPVSSQRKIAMQPSFERASAPLRMGPGSSRDTSAASDGPTLSREPTPAAAQEEKEQRTSDELLATVKAVTLEEHPTPVFTGTDFSKKATGGASRSRPVARSAIARAVAAVLLLAAATLLLPLLQRKGLPCQWMDFGRRTPTVDGGQNLATRSPSANKPL</sequence>
<feature type="transmembrane region" description="Helical" evidence="2">
    <location>
        <begin position="230"/>
        <end position="251"/>
    </location>
</feature>
<reference evidence="3" key="1">
    <citation type="submission" date="2021-02" db="EMBL/GenBank/DDBJ databases">
        <authorList>
            <person name="Dougan E. K."/>
            <person name="Rhodes N."/>
            <person name="Thang M."/>
            <person name="Chan C."/>
        </authorList>
    </citation>
    <scope>NUCLEOTIDE SEQUENCE</scope>
</reference>
<evidence type="ECO:0000313" key="4">
    <source>
        <dbReference type="Proteomes" id="UP000654075"/>
    </source>
</evidence>
<protein>
    <submittedName>
        <fullName evidence="3">Uncharacterized protein</fullName>
    </submittedName>
</protein>
<dbReference type="AlphaFoldDB" id="A0A813H1T2"/>
<feature type="region of interest" description="Disordered" evidence="1">
    <location>
        <begin position="1"/>
        <end position="38"/>
    </location>
</feature>
<feature type="compositionally biased region" description="Polar residues" evidence="1">
    <location>
        <begin position="84"/>
        <end position="97"/>
    </location>
</feature>
<organism evidence="3 4">
    <name type="scientific">Polarella glacialis</name>
    <name type="common">Dinoflagellate</name>
    <dbReference type="NCBI Taxonomy" id="89957"/>
    <lineage>
        <taxon>Eukaryota</taxon>
        <taxon>Sar</taxon>
        <taxon>Alveolata</taxon>
        <taxon>Dinophyceae</taxon>
        <taxon>Suessiales</taxon>
        <taxon>Suessiaceae</taxon>
        <taxon>Polarella</taxon>
    </lineage>
</organism>
<comment type="caution">
    <text evidence="3">The sequence shown here is derived from an EMBL/GenBank/DDBJ whole genome shotgun (WGS) entry which is preliminary data.</text>
</comment>
<keyword evidence="4" id="KW-1185">Reference proteome</keyword>
<accession>A0A813H1T2</accession>
<evidence type="ECO:0000256" key="1">
    <source>
        <dbReference type="SAM" id="MobiDB-lite"/>
    </source>
</evidence>
<dbReference type="Proteomes" id="UP000654075">
    <property type="component" value="Unassembled WGS sequence"/>
</dbReference>
<dbReference type="EMBL" id="CAJNNV010030173">
    <property type="protein sequence ID" value="CAE8631630.1"/>
    <property type="molecule type" value="Genomic_DNA"/>
</dbReference>
<feature type="compositionally biased region" description="Polar residues" evidence="1">
    <location>
        <begin position="67"/>
        <end position="77"/>
    </location>
</feature>
<evidence type="ECO:0000313" key="3">
    <source>
        <dbReference type="EMBL" id="CAE8631630.1"/>
    </source>
</evidence>
<keyword evidence="2" id="KW-0812">Transmembrane</keyword>
<name>A0A813H1T2_POLGL</name>
<feature type="region of interest" description="Disordered" evidence="1">
    <location>
        <begin position="55"/>
        <end position="97"/>
    </location>
</feature>